<dbReference type="AlphaFoldDB" id="A0A8C4Y2Z5"/>
<dbReference type="Ensembl" id="ENSGEVT00005015732.1">
    <property type="protein sequence ID" value="ENSGEVP00005014977.1"/>
    <property type="gene ID" value="ENSGEVG00005010659.1"/>
</dbReference>
<dbReference type="GO" id="GO:2000510">
    <property type="term" value="P:positive regulation of dendritic cell chemotaxis"/>
    <property type="evidence" value="ECO:0007669"/>
    <property type="project" value="TreeGrafter"/>
</dbReference>
<keyword evidence="6 10" id="KW-0472">Membrane</keyword>
<dbReference type="InterPro" id="IPR000355">
    <property type="entry name" value="Chemokine_rcpt"/>
</dbReference>
<keyword evidence="5 9" id="KW-0297">G-protein coupled receptor</keyword>
<feature type="transmembrane region" description="Helical" evidence="10">
    <location>
        <begin position="109"/>
        <end position="127"/>
    </location>
</feature>
<evidence type="ECO:0000256" key="6">
    <source>
        <dbReference type="ARBA" id="ARBA00023136"/>
    </source>
</evidence>
<organism evidence="12 13">
    <name type="scientific">Gopherus evgoodei</name>
    <name type="common">Goodes thornscrub tortoise</name>
    <dbReference type="NCBI Taxonomy" id="1825980"/>
    <lineage>
        <taxon>Eukaryota</taxon>
        <taxon>Metazoa</taxon>
        <taxon>Chordata</taxon>
        <taxon>Craniata</taxon>
        <taxon>Vertebrata</taxon>
        <taxon>Euteleostomi</taxon>
        <taxon>Archelosauria</taxon>
        <taxon>Testudinata</taxon>
        <taxon>Testudines</taxon>
        <taxon>Cryptodira</taxon>
        <taxon>Durocryptodira</taxon>
        <taxon>Testudinoidea</taxon>
        <taxon>Testudinidae</taxon>
        <taxon>Gopherus</taxon>
    </lineage>
</organism>
<dbReference type="GO" id="GO:0016493">
    <property type="term" value="F:C-C chemokine receptor activity"/>
    <property type="evidence" value="ECO:0007669"/>
    <property type="project" value="TreeGrafter"/>
</dbReference>
<proteinExistence type="inferred from homology"/>
<dbReference type="PANTHER" id="PTHR10489:SF611">
    <property type="entry name" value="C-C CHEMOKINE RECEPTOR TYPE 6"/>
    <property type="match status" value="1"/>
</dbReference>
<keyword evidence="3 9" id="KW-0812">Transmembrane</keyword>
<dbReference type="PANTHER" id="PTHR10489">
    <property type="entry name" value="CELL ADHESION MOLECULE"/>
    <property type="match status" value="1"/>
</dbReference>
<evidence type="ECO:0000256" key="5">
    <source>
        <dbReference type="ARBA" id="ARBA00023040"/>
    </source>
</evidence>
<feature type="transmembrane region" description="Helical" evidence="10">
    <location>
        <begin position="275"/>
        <end position="295"/>
    </location>
</feature>
<feature type="domain" description="G-protein coupled receptors family 1 profile" evidence="11">
    <location>
        <begin position="46"/>
        <end position="292"/>
    </location>
</feature>
<feature type="transmembrane region" description="Helical" evidence="10">
    <location>
        <begin position="69"/>
        <end position="89"/>
    </location>
</feature>
<dbReference type="InterPro" id="IPR000276">
    <property type="entry name" value="GPCR_Rhodpsn"/>
</dbReference>
<comment type="subcellular location">
    <subcellularLocation>
        <location evidence="1">Cell membrane</location>
        <topology evidence="1">Multi-pass membrane protein</topology>
    </subcellularLocation>
</comment>
<dbReference type="PRINTS" id="PR00237">
    <property type="entry name" value="GPCRRHODOPSN"/>
</dbReference>
<evidence type="ECO:0000256" key="3">
    <source>
        <dbReference type="ARBA" id="ARBA00022692"/>
    </source>
</evidence>
<comment type="similarity">
    <text evidence="9">Belongs to the G-protein coupled receptor 1 family.</text>
</comment>
<keyword evidence="2" id="KW-1003">Cell membrane</keyword>
<evidence type="ECO:0000313" key="13">
    <source>
        <dbReference type="Proteomes" id="UP000694390"/>
    </source>
</evidence>
<evidence type="ECO:0000256" key="4">
    <source>
        <dbReference type="ARBA" id="ARBA00022989"/>
    </source>
</evidence>
<dbReference type="PROSITE" id="PS50262">
    <property type="entry name" value="G_PROTEIN_RECEP_F1_2"/>
    <property type="match status" value="1"/>
</dbReference>
<dbReference type="GO" id="GO:0006955">
    <property type="term" value="P:immune response"/>
    <property type="evidence" value="ECO:0007669"/>
    <property type="project" value="TreeGrafter"/>
</dbReference>
<evidence type="ECO:0000313" key="12">
    <source>
        <dbReference type="Ensembl" id="ENSGEVP00005014977.1"/>
    </source>
</evidence>
<dbReference type="GeneTree" id="ENSGT01030000234667"/>
<evidence type="ECO:0000256" key="10">
    <source>
        <dbReference type="SAM" id="Phobius"/>
    </source>
</evidence>
<evidence type="ECO:0000256" key="1">
    <source>
        <dbReference type="ARBA" id="ARBA00004651"/>
    </source>
</evidence>
<evidence type="ECO:0000256" key="2">
    <source>
        <dbReference type="ARBA" id="ARBA00022475"/>
    </source>
</evidence>
<dbReference type="InterPro" id="IPR050119">
    <property type="entry name" value="CCR1-9-like"/>
</dbReference>
<keyword evidence="4 10" id="KW-1133">Transmembrane helix</keyword>
<sequence length="312" mass="35675">MGKQRSRLGTMLCKWWILCNLKSLNHDLRTSVTQPIVRGLSQEWVGEVLWLAMLMTFALYKKPKSMTDIYLFNMAIADILFVLTLPFWAVNYAAEKWIFGDFICKITRGIYAINFNCGMLLLAFISMDRYIAIEQATKSFKLRARTLAYSRLICLVVWVLSILISSSTFIFKQICEHNAFFLCTGSKLFLLGMQLLFGFFIPLLFMVFCYAFIVKSLVKAQNSKRNKAICLLVLIVAVFLVCQVPYNMVLLVTAINMGKFNKLCDSEKQIAFAKYITEVLAFFHCCLNPVLYGFIGVKFRKSSPESPCSPVP</sequence>
<accession>A0A8C4Y2Z5</accession>
<protein>
    <recommendedName>
        <fullName evidence="11">G-protein coupled receptors family 1 profile domain-containing protein</fullName>
    </recommendedName>
</protein>
<dbReference type="Gene3D" id="1.20.1070.10">
    <property type="entry name" value="Rhodopsin 7-helix transmembrane proteins"/>
    <property type="match status" value="1"/>
</dbReference>
<dbReference type="OrthoDB" id="5970631at2759"/>
<keyword evidence="7 9" id="KW-0675">Receptor</keyword>
<reference evidence="12" key="1">
    <citation type="submission" date="2025-08" db="UniProtKB">
        <authorList>
            <consortium name="Ensembl"/>
        </authorList>
    </citation>
    <scope>IDENTIFICATION</scope>
</reference>
<dbReference type="PRINTS" id="PR00657">
    <property type="entry name" value="CCCHEMOKINER"/>
</dbReference>
<feature type="transmembrane region" description="Helical" evidence="10">
    <location>
        <begin position="191"/>
        <end position="217"/>
    </location>
</feature>
<dbReference type="Proteomes" id="UP000694390">
    <property type="component" value="Unassembled WGS sequence"/>
</dbReference>
<dbReference type="SUPFAM" id="SSF81321">
    <property type="entry name" value="Family A G protein-coupled receptor-like"/>
    <property type="match status" value="1"/>
</dbReference>
<evidence type="ECO:0000259" key="11">
    <source>
        <dbReference type="PROSITE" id="PS50262"/>
    </source>
</evidence>
<dbReference type="GO" id="GO:0019957">
    <property type="term" value="F:C-C chemokine binding"/>
    <property type="evidence" value="ECO:0007669"/>
    <property type="project" value="TreeGrafter"/>
</dbReference>
<reference evidence="12" key="2">
    <citation type="submission" date="2025-09" db="UniProtKB">
        <authorList>
            <consortium name="Ensembl"/>
        </authorList>
    </citation>
    <scope>IDENTIFICATION</scope>
</reference>
<evidence type="ECO:0000256" key="7">
    <source>
        <dbReference type="ARBA" id="ARBA00023170"/>
    </source>
</evidence>
<dbReference type="GO" id="GO:0060326">
    <property type="term" value="P:cell chemotaxis"/>
    <property type="evidence" value="ECO:0007669"/>
    <property type="project" value="TreeGrafter"/>
</dbReference>
<evidence type="ECO:0000256" key="9">
    <source>
        <dbReference type="RuleBase" id="RU000688"/>
    </source>
</evidence>
<dbReference type="GO" id="GO:0072679">
    <property type="term" value="P:thymocyte migration"/>
    <property type="evidence" value="ECO:0007669"/>
    <property type="project" value="TreeGrafter"/>
</dbReference>
<keyword evidence="8 9" id="KW-0807">Transducer</keyword>
<dbReference type="InterPro" id="IPR017452">
    <property type="entry name" value="GPCR_Rhodpsn_7TM"/>
</dbReference>
<dbReference type="GO" id="GO:0009897">
    <property type="term" value="C:external side of plasma membrane"/>
    <property type="evidence" value="ECO:0007669"/>
    <property type="project" value="TreeGrafter"/>
</dbReference>
<feature type="transmembrane region" description="Helical" evidence="10">
    <location>
        <begin position="148"/>
        <end position="171"/>
    </location>
</feature>
<dbReference type="GO" id="GO:0007204">
    <property type="term" value="P:positive regulation of cytosolic calcium ion concentration"/>
    <property type="evidence" value="ECO:0007669"/>
    <property type="project" value="TreeGrafter"/>
</dbReference>
<feature type="transmembrane region" description="Helical" evidence="10">
    <location>
        <begin position="229"/>
        <end position="255"/>
    </location>
</feature>
<keyword evidence="13" id="KW-1185">Reference proteome</keyword>
<name>A0A8C4Y2Z5_9SAUR</name>
<dbReference type="GO" id="GO:0019722">
    <property type="term" value="P:calcium-mediated signaling"/>
    <property type="evidence" value="ECO:0007669"/>
    <property type="project" value="TreeGrafter"/>
</dbReference>
<dbReference type="PROSITE" id="PS00237">
    <property type="entry name" value="G_PROTEIN_RECEP_F1_1"/>
    <property type="match status" value="1"/>
</dbReference>
<evidence type="ECO:0000256" key="8">
    <source>
        <dbReference type="ARBA" id="ARBA00023224"/>
    </source>
</evidence>
<dbReference type="Pfam" id="PF00001">
    <property type="entry name" value="7tm_1"/>
    <property type="match status" value="1"/>
</dbReference>